<evidence type="ECO:0008006" key="3">
    <source>
        <dbReference type="Google" id="ProtNLM"/>
    </source>
</evidence>
<dbReference type="EMBL" id="JBHSDV010000001">
    <property type="protein sequence ID" value="MFC4387383.1"/>
    <property type="molecule type" value="Genomic_DNA"/>
</dbReference>
<protein>
    <recommendedName>
        <fullName evidence="3">Flagellar hook-length control protein FliK</fullName>
    </recommendedName>
</protein>
<dbReference type="Proteomes" id="UP001595880">
    <property type="component" value="Unassembled WGS sequence"/>
</dbReference>
<evidence type="ECO:0000313" key="2">
    <source>
        <dbReference type="Proteomes" id="UP001595880"/>
    </source>
</evidence>
<dbReference type="RefSeq" id="WP_390197145.1">
    <property type="nucleotide sequence ID" value="NZ_JBHSDV010000001.1"/>
</dbReference>
<comment type="caution">
    <text evidence="1">The sequence shown here is derived from an EMBL/GenBank/DDBJ whole genome shotgun (WGS) entry which is preliminary data.</text>
</comment>
<sequence length="647" mass="73594">MDTRQVWVGSNKHIATSNSKDSLRVGQMIQGKVAELHLNQTATISIGNKQVIAQLETALEAKKNYLFQVTSTKGTIQLKKIADISDDSGASIKDMLQRIGVHSTKSNIEFMTQIVNKNIPLNHEQIRQIVNLLETYGSNTSTQSVIEEILANKLPMTDKIYQALALFKETQLGAEMRGLLQSIQHVQLPTSSLTQIQNQLQTFLGVSNFNHNNAIMEEWKTVNEILNRAQIQQMNIDTNTLIKPRNGLSITQDLTTLMDLLKNVVNNNANIVEQLQTIRQTYTGSNIENNLLMEVLAKLKSNHSIMNNSNTSTMIHQLETKLVLANMSHSALSVLGMQGDFTPLQTKAINSIINGLQLNKTDMQMILTRTELLPKLQNVLSKADYNFLLQALQTTDANKESIVDILQKLQQVQLSNRDINTLREFFLKYDQFLGNDTKMIKNQFLQYMQHFIQTSGIQDEAMMEAKINELEQHSLKQSMLVGAQQQSDMLGDKITRLVNLINGVQMNMLDQQQGNLQLHLQFPGDKFGLTEDIRLQFEGKKKEGKDQIDADYCRILFHLNLAKMKETIIAMSIQKRVVHLTVYNDTEEVKNYITLYKQDLKEKLEAYDYFLSNVTWKDMKSFNQKTSSNTINENYATNPIGGIDYRI</sequence>
<name>A0ABV8VSD7_9BACI</name>
<proteinExistence type="predicted"/>
<evidence type="ECO:0000313" key="1">
    <source>
        <dbReference type="EMBL" id="MFC4387383.1"/>
    </source>
</evidence>
<gene>
    <name evidence="1" type="ORF">ACFOZ1_06105</name>
</gene>
<keyword evidence="2" id="KW-1185">Reference proteome</keyword>
<reference evidence="2" key="1">
    <citation type="journal article" date="2019" name="Int. J. Syst. Evol. Microbiol.">
        <title>The Global Catalogue of Microorganisms (GCM) 10K type strain sequencing project: providing services to taxonomists for standard genome sequencing and annotation.</title>
        <authorList>
            <consortium name="The Broad Institute Genomics Platform"/>
            <consortium name="The Broad Institute Genome Sequencing Center for Infectious Disease"/>
            <person name="Wu L."/>
            <person name="Ma J."/>
        </authorList>
    </citation>
    <scope>NUCLEOTIDE SEQUENCE [LARGE SCALE GENOMIC DNA]</scope>
    <source>
        <strain evidence="2">KACC 14058</strain>
    </source>
</reference>
<organism evidence="1 2">
    <name type="scientific">Gracilibacillus marinus</name>
    <dbReference type="NCBI Taxonomy" id="630535"/>
    <lineage>
        <taxon>Bacteria</taxon>
        <taxon>Bacillati</taxon>
        <taxon>Bacillota</taxon>
        <taxon>Bacilli</taxon>
        <taxon>Bacillales</taxon>
        <taxon>Bacillaceae</taxon>
        <taxon>Gracilibacillus</taxon>
    </lineage>
</organism>
<accession>A0ABV8VSD7</accession>